<dbReference type="Proteomes" id="UP000031368">
    <property type="component" value="Plasmid pRgalR602c"/>
</dbReference>
<accession>A0A0B4XD09</accession>
<keyword evidence="3" id="KW-1185">Reference proteome</keyword>
<geneLocation type="plasmid" evidence="2 3">
    <name>pRgalR602c</name>
</geneLocation>
<evidence type="ECO:0000313" key="3">
    <source>
        <dbReference type="Proteomes" id="UP000031368"/>
    </source>
</evidence>
<dbReference type="KEGG" id="rga:RGR602_PC00642"/>
<keyword evidence="2" id="KW-0614">Plasmid</keyword>
<dbReference type="HOGENOM" id="CLU_139782_0_0_5"/>
<sequence>MRGRFPRESKACCIAAAISFWSYAPVSADCRSALDTPEWPRIARSIAALQLCEQIPVGPNQTARFQVESVDFCSVSSSVSSVTARALLTCEADAETLFQTPPLDSEVVATITLDTVQCRIRDTNLEISGEIGALLSGLTEIQQIARDWAQSQLSLLCAMYR</sequence>
<dbReference type="EMBL" id="CP006880">
    <property type="protein sequence ID" value="AJD44680.1"/>
    <property type="molecule type" value="Genomic_DNA"/>
</dbReference>
<dbReference type="AlphaFoldDB" id="A0A0B4XD09"/>
<evidence type="ECO:0000256" key="1">
    <source>
        <dbReference type="SAM" id="SignalP"/>
    </source>
</evidence>
<reference evidence="2 3" key="1">
    <citation type="submission" date="2013-11" db="EMBL/GenBank/DDBJ databases">
        <title>Complete genome sequence of Rhizobium gallicum bv. gallicum R602.</title>
        <authorList>
            <person name="Bustos P."/>
            <person name="Santamaria R.I."/>
            <person name="Lozano L."/>
            <person name="Acosta J.L."/>
            <person name="Ormeno-Orrillo E."/>
            <person name="Rogel M.A."/>
            <person name="Romero D."/>
            <person name="Cevallos M.A."/>
            <person name="Martinez-Romero E."/>
            <person name="Gonzalez V."/>
        </authorList>
    </citation>
    <scope>NUCLEOTIDE SEQUENCE [LARGE SCALE GENOMIC DNA]</scope>
    <source>
        <strain evidence="2 3">R602</strain>
        <plasmid evidence="2 3">pRgalR602c</plasmid>
    </source>
</reference>
<name>A0A0B4XD09_9HYPH</name>
<keyword evidence="1" id="KW-0732">Signal</keyword>
<evidence type="ECO:0000313" key="2">
    <source>
        <dbReference type="EMBL" id="AJD44680.1"/>
    </source>
</evidence>
<feature type="chain" id="PRO_5002097525" evidence="1">
    <location>
        <begin position="29"/>
        <end position="161"/>
    </location>
</feature>
<organism evidence="2 3">
    <name type="scientific">Rhizobium gallicum bv. gallicum R602sp</name>
    <dbReference type="NCBI Taxonomy" id="1041138"/>
    <lineage>
        <taxon>Bacteria</taxon>
        <taxon>Pseudomonadati</taxon>
        <taxon>Pseudomonadota</taxon>
        <taxon>Alphaproteobacteria</taxon>
        <taxon>Hyphomicrobiales</taxon>
        <taxon>Rhizobiaceae</taxon>
        <taxon>Rhizobium/Agrobacterium group</taxon>
        <taxon>Rhizobium</taxon>
    </lineage>
</organism>
<feature type="signal peptide" evidence="1">
    <location>
        <begin position="1"/>
        <end position="28"/>
    </location>
</feature>
<gene>
    <name evidence="2" type="ORF">RGR602_PC00642</name>
</gene>
<proteinExistence type="predicted"/>
<protein>
    <submittedName>
        <fullName evidence="2">Uncharacterized protein</fullName>
    </submittedName>
</protein>